<feature type="domain" description="Alpha-type protein kinase" evidence="7">
    <location>
        <begin position="1"/>
        <end position="243"/>
    </location>
</feature>
<keyword evidence="5" id="KW-0067">ATP-binding</keyword>
<name>A0A210PNA5_MIZYE</name>
<dbReference type="InterPro" id="IPR051852">
    <property type="entry name" value="Alpha-type_PK"/>
</dbReference>
<dbReference type="SUPFAM" id="SSF56112">
    <property type="entry name" value="Protein kinase-like (PK-like)"/>
    <property type="match status" value="1"/>
</dbReference>
<sequence>MGILSKLKHTDNCTLPSLTKCKDGHEWFSSFEFYPIAVGSRKTAFEGMMYVPNNYWSQTPAIIKCTNYGQGTEDDGKAEVSGAVKAQEFAEGFSKRFPQFSIKFLRPLAAVMDTVSVFNGIFRFLKGYDKVLSEGECVLLEEKLEGDFVSFIYKNGVITSNCEPILQAFCHYTYSASNEELVMSGLQGVRNGHSYTLSTPCVHSRARQYGNTDAGEGGISTFFSHHQCNAYCSELPKFSPTDLSASSSISYEKPYSFEDTFPVQYSSGRSGCDSPEFSYTERSMLVTAEIHPPAYEGVDSQPPPPYDFQNKACHGKSNNAGSSNHFSSPDVRTY</sequence>
<evidence type="ECO:0000256" key="3">
    <source>
        <dbReference type="ARBA" id="ARBA00022741"/>
    </source>
</evidence>
<proteinExistence type="predicted"/>
<keyword evidence="2" id="KW-0808">Transferase</keyword>
<dbReference type="InterPro" id="IPR004166">
    <property type="entry name" value="a-kinase_dom"/>
</dbReference>
<dbReference type="InterPro" id="IPR011009">
    <property type="entry name" value="Kinase-like_dom_sf"/>
</dbReference>
<dbReference type="CDD" id="cd04515">
    <property type="entry name" value="Alpha_kinase"/>
    <property type="match status" value="1"/>
</dbReference>
<dbReference type="PROSITE" id="PS51158">
    <property type="entry name" value="ALPHA_KINASE"/>
    <property type="match status" value="1"/>
</dbReference>
<comment type="caution">
    <text evidence="8">The sequence shown here is derived from an EMBL/GenBank/DDBJ whole genome shotgun (WGS) entry which is preliminary data.</text>
</comment>
<evidence type="ECO:0000256" key="6">
    <source>
        <dbReference type="SAM" id="MobiDB-lite"/>
    </source>
</evidence>
<dbReference type="GO" id="GO:0004674">
    <property type="term" value="F:protein serine/threonine kinase activity"/>
    <property type="evidence" value="ECO:0007669"/>
    <property type="project" value="UniProtKB-KW"/>
</dbReference>
<evidence type="ECO:0000256" key="2">
    <source>
        <dbReference type="ARBA" id="ARBA00022679"/>
    </source>
</evidence>
<dbReference type="PANTHER" id="PTHR45992:SF11">
    <property type="entry name" value="ALPHA-TYPE PROTEIN KINASE DOMAIN-CONTAINING PROTEIN"/>
    <property type="match status" value="1"/>
</dbReference>
<dbReference type="SMART" id="SM00811">
    <property type="entry name" value="Alpha_kinase"/>
    <property type="match status" value="1"/>
</dbReference>
<dbReference type="GO" id="GO:0005524">
    <property type="term" value="F:ATP binding"/>
    <property type="evidence" value="ECO:0007669"/>
    <property type="project" value="UniProtKB-KW"/>
</dbReference>
<organism evidence="8 9">
    <name type="scientific">Mizuhopecten yessoensis</name>
    <name type="common">Japanese scallop</name>
    <name type="synonym">Patinopecten yessoensis</name>
    <dbReference type="NCBI Taxonomy" id="6573"/>
    <lineage>
        <taxon>Eukaryota</taxon>
        <taxon>Metazoa</taxon>
        <taxon>Spiralia</taxon>
        <taxon>Lophotrochozoa</taxon>
        <taxon>Mollusca</taxon>
        <taxon>Bivalvia</taxon>
        <taxon>Autobranchia</taxon>
        <taxon>Pteriomorphia</taxon>
        <taxon>Pectinida</taxon>
        <taxon>Pectinoidea</taxon>
        <taxon>Pectinidae</taxon>
        <taxon>Mizuhopecten</taxon>
    </lineage>
</organism>
<evidence type="ECO:0000259" key="7">
    <source>
        <dbReference type="PROSITE" id="PS51158"/>
    </source>
</evidence>
<gene>
    <name evidence="8" type="ORF">KP79_PYT14310</name>
</gene>
<dbReference type="PANTHER" id="PTHR45992">
    <property type="entry name" value="EUKARYOTIC ELONGATION FACTOR 2 KINASE-RELATED"/>
    <property type="match status" value="1"/>
</dbReference>
<evidence type="ECO:0000256" key="5">
    <source>
        <dbReference type="ARBA" id="ARBA00022840"/>
    </source>
</evidence>
<feature type="compositionally biased region" description="Polar residues" evidence="6">
    <location>
        <begin position="316"/>
        <end position="327"/>
    </location>
</feature>
<keyword evidence="3" id="KW-0547">Nucleotide-binding</keyword>
<feature type="region of interest" description="Disordered" evidence="6">
    <location>
        <begin position="294"/>
        <end position="334"/>
    </location>
</feature>
<dbReference type="Gene3D" id="3.20.200.10">
    <property type="entry name" value="MHCK/EF2 kinase"/>
    <property type="match status" value="1"/>
</dbReference>
<accession>A0A210PNA5</accession>
<evidence type="ECO:0000313" key="8">
    <source>
        <dbReference type="EMBL" id="OWF37990.1"/>
    </source>
</evidence>
<protein>
    <submittedName>
        <fullName evidence="8">Alpha-protein kinase vwkA</fullName>
    </submittedName>
</protein>
<keyword evidence="4 8" id="KW-0418">Kinase</keyword>
<evidence type="ECO:0000313" key="9">
    <source>
        <dbReference type="Proteomes" id="UP000242188"/>
    </source>
</evidence>
<dbReference type="OrthoDB" id="301415at2759"/>
<keyword evidence="9" id="KW-1185">Reference proteome</keyword>
<dbReference type="Pfam" id="PF02816">
    <property type="entry name" value="Alpha_kinase"/>
    <property type="match status" value="1"/>
</dbReference>
<dbReference type="EMBL" id="NEDP02005575">
    <property type="protein sequence ID" value="OWF37990.1"/>
    <property type="molecule type" value="Genomic_DNA"/>
</dbReference>
<keyword evidence="1" id="KW-0723">Serine/threonine-protein kinase</keyword>
<evidence type="ECO:0000256" key="1">
    <source>
        <dbReference type="ARBA" id="ARBA00022527"/>
    </source>
</evidence>
<evidence type="ECO:0000256" key="4">
    <source>
        <dbReference type="ARBA" id="ARBA00022777"/>
    </source>
</evidence>
<dbReference type="Proteomes" id="UP000242188">
    <property type="component" value="Unassembled WGS sequence"/>
</dbReference>
<dbReference type="AlphaFoldDB" id="A0A210PNA5"/>
<reference evidence="8 9" key="1">
    <citation type="journal article" date="2017" name="Nat. Ecol. Evol.">
        <title>Scallop genome provides insights into evolution of bilaterian karyotype and development.</title>
        <authorList>
            <person name="Wang S."/>
            <person name="Zhang J."/>
            <person name="Jiao W."/>
            <person name="Li J."/>
            <person name="Xun X."/>
            <person name="Sun Y."/>
            <person name="Guo X."/>
            <person name="Huan P."/>
            <person name="Dong B."/>
            <person name="Zhang L."/>
            <person name="Hu X."/>
            <person name="Sun X."/>
            <person name="Wang J."/>
            <person name="Zhao C."/>
            <person name="Wang Y."/>
            <person name="Wang D."/>
            <person name="Huang X."/>
            <person name="Wang R."/>
            <person name="Lv J."/>
            <person name="Li Y."/>
            <person name="Zhang Z."/>
            <person name="Liu B."/>
            <person name="Lu W."/>
            <person name="Hui Y."/>
            <person name="Liang J."/>
            <person name="Zhou Z."/>
            <person name="Hou R."/>
            <person name="Li X."/>
            <person name="Liu Y."/>
            <person name="Li H."/>
            <person name="Ning X."/>
            <person name="Lin Y."/>
            <person name="Zhao L."/>
            <person name="Xing Q."/>
            <person name="Dou J."/>
            <person name="Li Y."/>
            <person name="Mao J."/>
            <person name="Guo H."/>
            <person name="Dou H."/>
            <person name="Li T."/>
            <person name="Mu C."/>
            <person name="Jiang W."/>
            <person name="Fu Q."/>
            <person name="Fu X."/>
            <person name="Miao Y."/>
            <person name="Liu J."/>
            <person name="Yu Q."/>
            <person name="Li R."/>
            <person name="Liao H."/>
            <person name="Li X."/>
            <person name="Kong Y."/>
            <person name="Jiang Z."/>
            <person name="Chourrout D."/>
            <person name="Li R."/>
            <person name="Bao Z."/>
        </authorList>
    </citation>
    <scope>NUCLEOTIDE SEQUENCE [LARGE SCALE GENOMIC DNA]</scope>
    <source>
        <strain evidence="8 9">PY_sf001</strain>
    </source>
</reference>